<dbReference type="EMBL" id="CP036259">
    <property type="protein sequence ID" value="QDR82335.1"/>
    <property type="molecule type" value="Genomic_DNA"/>
</dbReference>
<accession>A0A517DYA5</accession>
<dbReference type="RefSeq" id="WP_144351732.1">
    <property type="nucleotide sequence ID" value="NZ_CP036259.1"/>
</dbReference>
<dbReference type="InterPro" id="IPR024529">
    <property type="entry name" value="ECF_trnsprt_substrate-spec"/>
</dbReference>
<evidence type="ECO:0000313" key="2">
    <source>
        <dbReference type="EMBL" id="QDR82335.1"/>
    </source>
</evidence>
<dbReference type="OrthoDB" id="9813540at2"/>
<keyword evidence="3" id="KW-1185">Reference proteome</keyword>
<dbReference type="GO" id="GO:0022857">
    <property type="term" value="F:transmembrane transporter activity"/>
    <property type="evidence" value="ECO:0007669"/>
    <property type="project" value="InterPro"/>
</dbReference>
<dbReference type="AlphaFoldDB" id="A0A517DYA5"/>
<feature type="transmembrane region" description="Helical" evidence="1">
    <location>
        <begin position="20"/>
        <end position="41"/>
    </location>
</feature>
<dbReference type="Gene3D" id="1.10.1760.20">
    <property type="match status" value="1"/>
</dbReference>
<evidence type="ECO:0000256" key="1">
    <source>
        <dbReference type="SAM" id="Phobius"/>
    </source>
</evidence>
<feature type="transmembrane region" description="Helical" evidence="1">
    <location>
        <begin position="53"/>
        <end position="80"/>
    </location>
</feature>
<keyword evidence="1" id="KW-1133">Transmembrane helix</keyword>
<keyword evidence="1" id="KW-0472">Membrane</keyword>
<feature type="transmembrane region" description="Helical" evidence="1">
    <location>
        <begin position="92"/>
        <end position="114"/>
    </location>
</feature>
<organism evidence="2 3">
    <name type="scientific">Sporomusa termitida</name>
    <dbReference type="NCBI Taxonomy" id="2377"/>
    <lineage>
        <taxon>Bacteria</taxon>
        <taxon>Bacillati</taxon>
        <taxon>Bacillota</taxon>
        <taxon>Negativicutes</taxon>
        <taxon>Selenomonadales</taxon>
        <taxon>Sporomusaceae</taxon>
        <taxon>Sporomusa</taxon>
    </lineage>
</organism>
<sequence>MGLGKSEALRTTGRFGVRQIAVVGMLSAISIILGLSGYGFIPLPTAKATIMQIPVIIGAILEGPAVGAMIGLLFGLFSIVQSLMAPNILSFAFINPLVSVLPRVLIGITAYYAYKWTRSKHEGVRIGTGALIGSLTNTFGVLTMIYVLYAAQFAEVRGIDLATTAKVIYGIALVNGVPEAIIATAITVPIVTAIKKRYKN</sequence>
<keyword evidence="1" id="KW-0812">Transmembrane</keyword>
<reference evidence="2 3" key="1">
    <citation type="submission" date="2019-02" db="EMBL/GenBank/DDBJ databases">
        <title>Closed genome of Sporomusa termitida DSM 4440.</title>
        <authorList>
            <person name="Poehlein A."/>
            <person name="Daniel R."/>
        </authorList>
    </citation>
    <scope>NUCLEOTIDE SEQUENCE [LARGE SCALE GENOMIC DNA]</scope>
    <source>
        <strain evidence="2 3">DSM 4440</strain>
    </source>
</reference>
<dbReference type="Proteomes" id="UP000320776">
    <property type="component" value="Chromosome"/>
</dbReference>
<dbReference type="KEGG" id="sted:SPTER_37600"/>
<name>A0A517DYA5_9FIRM</name>
<protein>
    <submittedName>
        <fullName evidence="2">Pantothenic acid transporter PanT</fullName>
    </submittedName>
</protein>
<dbReference type="Pfam" id="PF12822">
    <property type="entry name" value="ECF_trnsprt"/>
    <property type="match status" value="1"/>
</dbReference>
<feature type="transmembrane region" description="Helical" evidence="1">
    <location>
        <begin position="126"/>
        <end position="149"/>
    </location>
</feature>
<evidence type="ECO:0000313" key="3">
    <source>
        <dbReference type="Proteomes" id="UP000320776"/>
    </source>
</evidence>
<proteinExistence type="predicted"/>
<feature type="transmembrane region" description="Helical" evidence="1">
    <location>
        <begin position="169"/>
        <end position="194"/>
    </location>
</feature>
<gene>
    <name evidence="2" type="primary">panT</name>
    <name evidence="2" type="ORF">SPTER_37600</name>
</gene>